<dbReference type="VEuPathDB" id="TriTrypDB:Tb427_000489600"/>
<dbReference type="GO" id="GO:0005886">
    <property type="term" value="C:plasma membrane"/>
    <property type="evidence" value="ECO:0007669"/>
    <property type="project" value="UniProtKB-SubCell"/>
</dbReference>
<name>A0A1J0R597_9TRYP</name>
<evidence type="ECO:0000256" key="1">
    <source>
        <dbReference type="ARBA" id="ARBA00002523"/>
    </source>
</evidence>
<organism evidence="13">
    <name type="scientific">Trypanosoma brucei</name>
    <dbReference type="NCBI Taxonomy" id="5691"/>
    <lineage>
        <taxon>Eukaryota</taxon>
        <taxon>Discoba</taxon>
        <taxon>Euglenozoa</taxon>
        <taxon>Kinetoplastea</taxon>
        <taxon>Metakinetoplastina</taxon>
        <taxon>Trypanosomatida</taxon>
        <taxon>Trypanosomatidae</taxon>
        <taxon>Trypanosoma</taxon>
    </lineage>
</organism>
<dbReference type="EMBL" id="KX699049">
    <property type="protein sequence ID" value="APD73005.1"/>
    <property type="molecule type" value="Genomic_DNA"/>
</dbReference>
<dbReference type="InterPro" id="IPR025932">
    <property type="entry name" value="Trypano_VSG_B_N_dom"/>
</dbReference>
<protein>
    <submittedName>
        <fullName evidence="13">Variant surface glycoprotein 1125.153</fullName>
    </submittedName>
</protein>
<evidence type="ECO:0000256" key="4">
    <source>
        <dbReference type="ARBA" id="ARBA00022622"/>
    </source>
</evidence>
<feature type="domain" description="Trypanosome variant surface glycoprotein C-terminal" evidence="11">
    <location>
        <begin position="403"/>
        <end position="517"/>
    </location>
</feature>
<keyword evidence="4" id="KW-0336">GPI-anchor</keyword>
<keyword evidence="6" id="KW-0472">Membrane</keyword>
<feature type="domain" description="Trypanosome variant surface glycoprotein B-type N-terminal" evidence="12">
    <location>
        <begin position="16"/>
        <end position="372"/>
    </location>
</feature>
<dbReference type="GO" id="GO:0098552">
    <property type="term" value="C:side of membrane"/>
    <property type="evidence" value="ECO:0007669"/>
    <property type="project" value="UniProtKB-KW"/>
</dbReference>
<evidence type="ECO:0000256" key="10">
    <source>
        <dbReference type="SAM" id="SignalP"/>
    </source>
</evidence>
<sequence>MIRPTQAVYVAAIVVAAAVFQRSAEATTEPVSNGGAFSLLCTIVNMLNAGTQPPDTVQAIEDLAAEIGALNLSQAPATFRDSIKEDKTWQTLADTEKPSATGDKVTWEKYYNFWAASKKQIAKKKEQYETLGKKNLAADYLSELKKYAEIAYNAYTNAELTKYATLETRRKTQADLALYGSAGPAKENEEDAAGTREDSCGLGGGGSSNKAGTTIRRDMACLCAKGTGTAVNNVCCPDCDYSSEPTWTSAAHAKAKFDHLITKCPAYAPTVKLTSSNLNNILAKLHVTIGGVQGTTAKKPYVLGHLDGDGSGGCNGKSEGNSGVCVMYKEAAGGTTKHADIAWEQPAKLAVAAADSMASNTQSLLEIKAELTLLNDSAGTISLCGSWQLSVTSTNKVEPAAQCNNHKTNKTCTADNNCKWTSTTEDKGDHCKPKNDEEGQRNQGAGTGGDGASGTAASTGCAKHGTKTECDADKTDGKQNCAFRKGKDNEYDKVTEKCRSSSFLIKKKIAMIAAAFCECGITLTIFAHYYEIF</sequence>
<evidence type="ECO:0000256" key="7">
    <source>
        <dbReference type="ARBA" id="ARBA00023180"/>
    </source>
</evidence>
<evidence type="ECO:0000256" key="5">
    <source>
        <dbReference type="ARBA" id="ARBA00022729"/>
    </source>
</evidence>
<comment type="function">
    <text evidence="1">VSG forms a coat on the surface of the parasite. The trypanosome evades the immune response of the host by expressing a series of antigenically distinct VSGs from an estimated 1000 VSG genes.</text>
</comment>
<feature type="signal peptide" evidence="10">
    <location>
        <begin position="1"/>
        <end position="26"/>
    </location>
</feature>
<evidence type="ECO:0000256" key="9">
    <source>
        <dbReference type="SAM" id="MobiDB-lite"/>
    </source>
</evidence>
<comment type="subcellular location">
    <subcellularLocation>
        <location evidence="2">Cell membrane</location>
        <topology evidence="2">Lipid-anchor</topology>
        <topology evidence="2">GPI-anchor</topology>
    </subcellularLocation>
</comment>
<dbReference type="Pfam" id="PF13206">
    <property type="entry name" value="VSG_B"/>
    <property type="match status" value="1"/>
</dbReference>
<reference evidence="13" key="1">
    <citation type="submission" date="2016-08" db="EMBL/GenBank/DDBJ databases">
        <title>VSG repertoire of Trypanosoma brucei EATRO 1125.</title>
        <authorList>
            <person name="Cross G.A."/>
        </authorList>
    </citation>
    <scope>NUCLEOTIDE SEQUENCE</scope>
    <source>
        <strain evidence="13">EATRO 1125</strain>
    </source>
</reference>
<evidence type="ECO:0000259" key="12">
    <source>
        <dbReference type="Pfam" id="PF13206"/>
    </source>
</evidence>
<evidence type="ECO:0000256" key="8">
    <source>
        <dbReference type="ARBA" id="ARBA00023288"/>
    </source>
</evidence>
<dbReference type="Pfam" id="PF10659">
    <property type="entry name" value="Trypan_glycop_C"/>
    <property type="match status" value="1"/>
</dbReference>
<feature type="region of interest" description="Disordered" evidence="9">
    <location>
        <begin position="179"/>
        <end position="207"/>
    </location>
</feature>
<keyword evidence="7" id="KW-0325">Glycoprotein</keyword>
<evidence type="ECO:0000259" key="11">
    <source>
        <dbReference type="Pfam" id="PF10659"/>
    </source>
</evidence>
<dbReference type="InterPro" id="IPR019609">
    <property type="entry name" value="Variant_surf_glycoprt_trypan_C"/>
</dbReference>
<feature type="region of interest" description="Disordered" evidence="9">
    <location>
        <begin position="423"/>
        <end position="454"/>
    </location>
</feature>
<keyword evidence="5 10" id="KW-0732">Signal</keyword>
<proteinExistence type="predicted"/>
<evidence type="ECO:0000256" key="3">
    <source>
        <dbReference type="ARBA" id="ARBA00022475"/>
    </source>
</evidence>
<evidence type="ECO:0000313" key="13">
    <source>
        <dbReference type="EMBL" id="APD73005.1"/>
    </source>
</evidence>
<evidence type="ECO:0000256" key="6">
    <source>
        <dbReference type="ARBA" id="ARBA00023136"/>
    </source>
</evidence>
<keyword evidence="3" id="KW-1003">Cell membrane</keyword>
<evidence type="ECO:0000256" key="2">
    <source>
        <dbReference type="ARBA" id="ARBA00004609"/>
    </source>
</evidence>
<feature type="chain" id="PRO_5013334839" evidence="10">
    <location>
        <begin position="27"/>
        <end position="533"/>
    </location>
</feature>
<keyword evidence="8" id="KW-0449">Lipoprotein</keyword>
<dbReference type="AlphaFoldDB" id="A0A1J0R597"/>
<feature type="compositionally biased region" description="Basic and acidic residues" evidence="9">
    <location>
        <begin position="424"/>
        <end position="440"/>
    </location>
</feature>
<accession>A0A1J0R597</accession>